<name>A0ACB8U762_9APHY</name>
<organism evidence="1 2">
    <name type="scientific">Irpex rosettiformis</name>
    <dbReference type="NCBI Taxonomy" id="378272"/>
    <lineage>
        <taxon>Eukaryota</taxon>
        <taxon>Fungi</taxon>
        <taxon>Dikarya</taxon>
        <taxon>Basidiomycota</taxon>
        <taxon>Agaricomycotina</taxon>
        <taxon>Agaricomycetes</taxon>
        <taxon>Polyporales</taxon>
        <taxon>Irpicaceae</taxon>
        <taxon>Irpex</taxon>
    </lineage>
</organism>
<evidence type="ECO:0000313" key="2">
    <source>
        <dbReference type="Proteomes" id="UP001055072"/>
    </source>
</evidence>
<dbReference type="EMBL" id="MU274909">
    <property type="protein sequence ID" value="KAI0089800.1"/>
    <property type="molecule type" value="Genomic_DNA"/>
</dbReference>
<comment type="caution">
    <text evidence="1">The sequence shown here is derived from an EMBL/GenBank/DDBJ whole genome shotgun (WGS) entry which is preliminary data.</text>
</comment>
<keyword evidence="2" id="KW-1185">Reference proteome</keyword>
<sequence>MRTIKLVVIGTSGVGKTSLRNQYISGRFTTGYRATIGADFITKSIPHHARPEEKVTLQIWDTAGQERFSSLSSAFFRGADAVLLMFDVNRPSSLEALTKWWNDFRERAPVPEDQVARFCCVFVGNKTDIPFSDGELGGSARSSPRVGVEQAMRFIDDLIPPPPLSPSAPQTPCESDSAGPLNHTPTSSDSDLTVHLTDPLAQTHSIDISVYHRHHRRKDSRSRSRTRSALWHAGTIGTMTTTHSLSEYHTPRSSVFDAFESARSSPVPRSASSSRTNLSSLELSRSRSHSPAQSLQRQRSFSSTLSEAQTITPSLFVRGHENAAEAETACTTPEPPSNGLTVLPVPEQGTKLFFTSAKTGEGVADVFEYVAKRVVSRWEYEEIVEARTLHMAEASIDGTVRLQNDGRRWNASTCCGS</sequence>
<accession>A0ACB8U762</accession>
<gene>
    <name evidence="1" type="ORF">BDY19DRAFT_940906</name>
</gene>
<dbReference type="Proteomes" id="UP001055072">
    <property type="component" value="Unassembled WGS sequence"/>
</dbReference>
<proteinExistence type="predicted"/>
<protein>
    <submittedName>
        <fullName evidence="1">P-loop containing nucleoside triphosphate hydrolase protein</fullName>
    </submittedName>
</protein>
<reference evidence="1" key="1">
    <citation type="journal article" date="2021" name="Environ. Microbiol.">
        <title>Gene family expansions and transcriptome signatures uncover fungal adaptations to wood decay.</title>
        <authorList>
            <person name="Hage H."/>
            <person name="Miyauchi S."/>
            <person name="Viragh M."/>
            <person name="Drula E."/>
            <person name="Min B."/>
            <person name="Chaduli D."/>
            <person name="Navarro D."/>
            <person name="Favel A."/>
            <person name="Norest M."/>
            <person name="Lesage-Meessen L."/>
            <person name="Balint B."/>
            <person name="Merenyi Z."/>
            <person name="de Eugenio L."/>
            <person name="Morin E."/>
            <person name="Martinez A.T."/>
            <person name="Baldrian P."/>
            <person name="Stursova M."/>
            <person name="Martinez M.J."/>
            <person name="Novotny C."/>
            <person name="Magnuson J.K."/>
            <person name="Spatafora J.W."/>
            <person name="Maurice S."/>
            <person name="Pangilinan J."/>
            <person name="Andreopoulos W."/>
            <person name="LaButti K."/>
            <person name="Hundley H."/>
            <person name="Na H."/>
            <person name="Kuo A."/>
            <person name="Barry K."/>
            <person name="Lipzen A."/>
            <person name="Henrissat B."/>
            <person name="Riley R."/>
            <person name="Ahrendt S."/>
            <person name="Nagy L.G."/>
            <person name="Grigoriev I.V."/>
            <person name="Martin F."/>
            <person name="Rosso M.N."/>
        </authorList>
    </citation>
    <scope>NUCLEOTIDE SEQUENCE</scope>
    <source>
        <strain evidence="1">CBS 384.51</strain>
    </source>
</reference>
<keyword evidence="1" id="KW-0378">Hydrolase</keyword>
<evidence type="ECO:0000313" key="1">
    <source>
        <dbReference type="EMBL" id="KAI0089800.1"/>
    </source>
</evidence>